<name>A0AAE0LD49_9CHLO</name>
<gene>
    <name evidence="2" type="ORF">CYMTET_11786</name>
</gene>
<evidence type="ECO:0000313" key="3">
    <source>
        <dbReference type="Proteomes" id="UP001190700"/>
    </source>
</evidence>
<feature type="compositionally biased region" description="Polar residues" evidence="1">
    <location>
        <begin position="83"/>
        <end position="92"/>
    </location>
</feature>
<reference evidence="2 3" key="1">
    <citation type="journal article" date="2015" name="Genome Biol. Evol.">
        <title>Comparative Genomics of a Bacterivorous Green Alga Reveals Evolutionary Causalities and Consequences of Phago-Mixotrophic Mode of Nutrition.</title>
        <authorList>
            <person name="Burns J.A."/>
            <person name="Paasch A."/>
            <person name="Narechania A."/>
            <person name="Kim E."/>
        </authorList>
    </citation>
    <scope>NUCLEOTIDE SEQUENCE [LARGE SCALE GENOMIC DNA]</scope>
    <source>
        <strain evidence="2 3">PLY_AMNH</strain>
    </source>
</reference>
<sequence>MDKLKLAVTLNAGFFSATGSSPKPSPVTSFTTCSSFTCSLPTPFPRTTFSPSPTPAFSASTLASPTPAHASFRRPRLRLTDPLSLSRQTLPQASRPLLQIRRPRRCHPEPLSSSPLPPPLPANPPPHFPSPPLSPASSSLPASTATVFFAFFDTRQVGIFTALPFAWVFTHVRSALQESVTADELCYLIRSGSDYTTEHLLTPVAKFPSSHPKARRAFSPPSCHPHLLSFFTFARLMRLQTRGAEAYYSWNVPGASSANTGYEEKDTLLLYFIVDQENNIYFVLVVDALEADGDTDGGQLSLEIDVTPVSAAANIGLVSSDDQCSSCGCVDALAMNGTTWVDNEGFNCTSYAQEDYCANGAEGSGWRWYWGDFADYADSYGTDASGACCVCGGGETGSWPSTRWDSCQGYSHTSYEDCYAFEQSEGKGTFAWKYPSCCTDGMSLGPLPIDEFCLTMYIETMTGLSKVKLASWVETSNTISLIEVGIDDVKNNGLQTHDVELQA</sequence>
<dbReference type="Proteomes" id="UP001190700">
    <property type="component" value="Unassembled WGS sequence"/>
</dbReference>
<feature type="compositionally biased region" description="Pro residues" evidence="1">
    <location>
        <begin position="115"/>
        <end position="134"/>
    </location>
</feature>
<organism evidence="2 3">
    <name type="scientific">Cymbomonas tetramitiformis</name>
    <dbReference type="NCBI Taxonomy" id="36881"/>
    <lineage>
        <taxon>Eukaryota</taxon>
        <taxon>Viridiplantae</taxon>
        <taxon>Chlorophyta</taxon>
        <taxon>Pyramimonadophyceae</taxon>
        <taxon>Pyramimonadales</taxon>
        <taxon>Pyramimonadaceae</taxon>
        <taxon>Cymbomonas</taxon>
    </lineage>
</organism>
<feature type="compositionally biased region" description="Low complexity" evidence="1">
    <location>
        <begin position="49"/>
        <end position="68"/>
    </location>
</feature>
<evidence type="ECO:0000313" key="2">
    <source>
        <dbReference type="EMBL" id="KAK3280370.1"/>
    </source>
</evidence>
<dbReference type="EMBL" id="LGRX02004427">
    <property type="protein sequence ID" value="KAK3280370.1"/>
    <property type="molecule type" value="Genomic_DNA"/>
</dbReference>
<protein>
    <submittedName>
        <fullName evidence="2">Uncharacterized protein</fullName>
    </submittedName>
</protein>
<feature type="region of interest" description="Disordered" evidence="1">
    <location>
        <begin position="49"/>
        <end position="136"/>
    </location>
</feature>
<dbReference type="AlphaFoldDB" id="A0AAE0LD49"/>
<evidence type="ECO:0000256" key="1">
    <source>
        <dbReference type="SAM" id="MobiDB-lite"/>
    </source>
</evidence>
<accession>A0AAE0LD49</accession>
<keyword evidence="3" id="KW-1185">Reference proteome</keyword>
<proteinExistence type="predicted"/>
<comment type="caution">
    <text evidence="2">The sequence shown here is derived from an EMBL/GenBank/DDBJ whole genome shotgun (WGS) entry which is preliminary data.</text>
</comment>